<keyword evidence="1" id="KW-1133">Transmembrane helix</keyword>
<accession>A0A3N2QAC6</accession>
<keyword evidence="1" id="KW-0812">Transmembrane</keyword>
<feature type="transmembrane region" description="Helical" evidence="1">
    <location>
        <begin position="73"/>
        <end position="93"/>
    </location>
</feature>
<evidence type="ECO:0000256" key="1">
    <source>
        <dbReference type="SAM" id="Phobius"/>
    </source>
</evidence>
<dbReference type="EMBL" id="ML119051">
    <property type="protein sequence ID" value="ROT43700.1"/>
    <property type="molecule type" value="Genomic_DNA"/>
</dbReference>
<sequence length="108" mass="12573">MKWGLLFFLEFFFSWRTQWAGVFFLRDRLGITPPDERGDRKTIGAKKVLFLYCVSSIMMLRLFLSGVLGDTPLFAFIFLSTLVICLDVFLSMIERTNPLWLRCVFGMG</sequence>
<reference evidence="2 3" key="1">
    <citation type="journal article" date="2018" name="Mol. Ecol.">
        <title>The obligate alkalophilic soda-lake fungus Sodiomyces alkalinus has shifted to a protein diet.</title>
        <authorList>
            <person name="Grum-Grzhimaylo A.A."/>
            <person name="Falkoski D.L."/>
            <person name="van den Heuvel J."/>
            <person name="Valero-Jimenez C.A."/>
            <person name="Min B."/>
            <person name="Choi I.G."/>
            <person name="Lipzen A."/>
            <person name="Daum C.G."/>
            <person name="Aanen D.K."/>
            <person name="Tsang A."/>
            <person name="Henrissat B."/>
            <person name="Bilanenko E.N."/>
            <person name="de Vries R.P."/>
            <person name="van Kan J.A.L."/>
            <person name="Grigoriev I.V."/>
            <person name="Debets A.J.M."/>
        </authorList>
    </citation>
    <scope>NUCLEOTIDE SEQUENCE [LARGE SCALE GENOMIC DNA]</scope>
    <source>
        <strain evidence="2 3">F11</strain>
    </source>
</reference>
<evidence type="ECO:0000313" key="2">
    <source>
        <dbReference type="EMBL" id="ROT43700.1"/>
    </source>
</evidence>
<keyword evidence="3" id="KW-1185">Reference proteome</keyword>
<feature type="transmembrane region" description="Helical" evidence="1">
    <location>
        <begin position="48"/>
        <end position="67"/>
    </location>
</feature>
<organism evidence="2 3">
    <name type="scientific">Sodiomyces alkalinus (strain CBS 110278 / VKM F-3762 / F11)</name>
    <name type="common">Alkaliphilic filamentous fungus</name>
    <dbReference type="NCBI Taxonomy" id="1314773"/>
    <lineage>
        <taxon>Eukaryota</taxon>
        <taxon>Fungi</taxon>
        <taxon>Dikarya</taxon>
        <taxon>Ascomycota</taxon>
        <taxon>Pezizomycotina</taxon>
        <taxon>Sordariomycetes</taxon>
        <taxon>Hypocreomycetidae</taxon>
        <taxon>Glomerellales</taxon>
        <taxon>Plectosphaerellaceae</taxon>
        <taxon>Sodiomyces</taxon>
    </lineage>
</organism>
<dbReference type="AlphaFoldDB" id="A0A3N2QAC6"/>
<name>A0A3N2QAC6_SODAK</name>
<dbReference type="Proteomes" id="UP000272025">
    <property type="component" value="Unassembled WGS sequence"/>
</dbReference>
<evidence type="ECO:0000313" key="3">
    <source>
        <dbReference type="Proteomes" id="UP000272025"/>
    </source>
</evidence>
<dbReference type="GeneID" id="39583859"/>
<keyword evidence="1" id="KW-0472">Membrane</keyword>
<gene>
    <name evidence="2" type="ORF">SODALDRAFT_45023</name>
</gene>
<protein>
    <submittedName>
        <fullName evidence="2">Uncharacterized protein</fullName>
    </submittedName>
</protein>
<proteinExistence type="predicted"/>
<dbReference type="RefSeq" id="XP_028471506.1">
    <property type="nucleotide sequence ID" value="XM_028615382.1"/>
</dbReference>